<protein>
    <recommendedName>
        <fullName evidence="5">Zinc-dependent metalloprotease</fullName>
    </recommendedName>
</protein>
<feature type="region of interest" description="Disordered" evidence="2">
    <location>
        <begin position="297"/>
        <end position="326"/>
    </location>
</feature>
<feature type="coiled-coil region" evidence="1">
    <location>
        <begin position="191"/>
        <end position="218"/>
    </location>
</feature>
<evidence type="ECO:0000313" key="3">
    <source>
        <dbReference type="EMBL" id="MFC1419804.1"/>
    </source>
</evidence>
<dbReference type="RefSeq" id="WP_380539762.1">
    <property type="nucleotide sequence ID" value="NZ_JBHFAB010000020.1"/>
</dbReference>
<evidence type="ECO:0000256" key="2">
    <source>
        <dbReference type="SAM" id="MobiDB-lite"/>
    </source>
</evidence>
<dbReference type="Proteomes" id="UP001592531">
    <property type="component" value="Unassembled WGS sequence"/>
</dbReference>
<evidence type="ECO:0008006" key="5">
    <source>
        <dbReference type="Google" id="ProtNLM"/>
    </source>
</evidence>
<proteinExistence type="predicted"/>
<accession>A0ABV6W1C8</accession>
<keyword evidence="1" id="KW-0175">Coiled coil</keyword>
<keyword evidence="4" id="KW-1185">Reference proteome</keyword>
<evidence type="ECO:0000313" key="4">
    <source>
        <dbReference type="Proteomes" id="UP001592531"/>
    </source>
</evidence>
<evidence type="ECO:0000256" key="1">
    <source>
        <dbReference type="SAM" id="Coils"/>
    </source>
</evidence>
<name>A0ABV6W1C8_9ACTN</name>
<dbReference type="EMBL" id="JBHFAB010000020">
    <property type="protein sequence ID" value="MFC1419804.1"/>
    <property type="molecule type" value="Genomic_DNA"/>
</dbReference>
<comment type="caution">
    <text evidence="3">The sequence shown here is derived from an EMBL/GenBank/DDBJ whole genome shotgun (WGS) entry which is preliminary data.</text>
</comment>
<feature type="compositionally biased region" description="Gly residues" evidence="2">
    <location>
        <begin position="298"/>
        <end position="312"/>
    </location>
</feature>
<sequence length="558" mass="58605">MPLPADVDLGTLYGASGAESLADPNADDEFDADALDPGDRNLVPPVRLLDRDELAAAALVVPLFDRAVRLARWVGEQRPVDEWGELGAELEQQAATELEFGEGDDGLGEVARTWSLAVDLELITVGDGEGDDGAAEVAAIGEGLAALESGDPEAVLEAWETAASIVAGTTVEAELDLGDLGAAGEPGAAPAEETEEEYAQLEEAREQAQGLLDEALQVLYEARAFATTEAEETIPLGVLSALLVVPDGEDPTEEMLGDITSVMVALDPMLQDLADIGILDYSPIDPTLFDESEAAAGAGTGAEAGSGTGSGAALGLPTEPFDPDLPVDESEAARFGLARLTALGVHQVRQWLLEDGYDAPLIGDHARGTAAELLEGIAGSANVLPEEEIAEWLVGREPLPAAAELLAASRGNDLVGPIRRLFCRAALDRLGAEAGPAVREVLGDPHLAGLATAWLAEQGAAGIDPPERPVLLWTTVDTLSAQLIDLGPEDPLFQESLERVVDQESPEQFFAELWRVEHPYTTAVLDAIGERHPDKPTAKEARKAAHKARSRTGSPQTR</sequence>
<feature type="compositionally biased region" description="Basic and acidic residues" evidence="2">
    <location>
        <begin position="528"/>
        <end position="543"/>
    </location>
</feature>
<gene>
    <name evidence="3" type="ORF">ACEZDE_24660</name>
</gene>
<reference evidence="3 4" key="1">
    <citation type="submission" date="2024-09" db="EMBL/GenBank/DDBJ databases">
        <authorList>
            <person name="Lee S.D."/>
        </authorList>
    </citation>
    <scope>NUCLEOTIDE SEQUENCE [LARGE SCALE GENOMIC DNA]</scope>
    <source>
        <strain evidence="3 4">N8-3</strain>
    </source>
</reference>
<organism evidence="3 4">
    <name type="scientific">Streptacidiphilus cavernicola</name>
    <dbReference type="NCBI Taxonomy" id="3342716"/>
    <lineage>
        <taxon>Bacteria</taxon>
        <taxon>Bacillati</taxon>
        <taxon>Actinomycetota</taxon>
        <taxon>Actinomycetes</taxon>
        <taxon>Kitasatosporales</taxon>
        <taxon>Streptomycetaceae</taxon>
        <taxon>Streptacidiphilus</taxon>
    </lineage>
</organism>
<feature type="region of interest" description="Disordered" evidence="2">
    <location>
        <begin position="526"/>
        <end position="558"/>
    </location>
</feature>